<comment type="caution">
    <text evidence="2">The sequence shown here is derived from an EMBL/GenBank/DDBJ whole genome shotgun (WGS) entry which is preliminary data.</text>
</comment>
<protein>
    <submittedName>
        <fullName evidence="2">Bifunctional purine biosynthesis protein PurH</fullName>
    </submittedName>
</protein>
<name>A0AAN7I3B8_9FUNG</name>
<dbReference type="AlphaFoldDB" id="A0AAN7I3B8"/>
<keyword evidence="3" id="KW-1185">Reference proteome</keyword>
<dbReference type="Pfam" id="PF14214">
    <property type="entry name" value="Helitron_like_N"/>
    <property type="match status" value="1"/>
</dbReference>
<dbReference type="InterPro" id="IPR025476">
    <property type="entry name" value="Helitron_helicase-like"/>
</dbReference>
<feature type="domain" description="Helitron helicase-like" evidence="1">
    <location>
        <begin position="3"/>
        <end position="171"/>
    </location>
</feature>
<gene>
    <name evidence="2" type="primary">HGT20_20</name>
    <name evidence="2" type="ORF">ATC70_009828</name>
</gene>
<proteinExistence type="predicted"/>
<organism evidence="2 3">
    <name type="scientific">Mucor velutinosus</name>
    <dbReference type="NCBI Taxonomy" id="708070"/>
    <lineage>
        <taxon>Eukaryota</taxon>
        <taxon>Fungi</taxon>
        <taxon>Fungi incertae sedis</taxon>
        <taxon>Mucoromycota</taxon>
        <taxon>Mucoromycotina</taxon>
        <taxon>Mucoromycetes</taxon>
        <taxon>Mucorales</taxon>
        <taxon>Mucorineae</taxon>
        <taxon>Mucoraceae</taxon>
        <taxon>Mucor</taxon>
    </lineage>
</organism>
<reference evidence="2 3" key="1">
    <citation type="submission" date="2022-11" db="EMBL/GenBank/DDBJ databases">
        <title>Mucor velutinosus strain NIH1002 WGS.</title>
        <authorList>
            <person name="Subramanian P."/>
            <person name="Mullikin J.C."/>
            <person name="Segre J.A."/>
            <person name="Zelazny A.M."/>
        </authorList>
    </citation>
    <scope>NUCLEOTIDE SEQUENCE [LARGE SCALE GENOMIC DNA]</scope>
    <source>
        <strain evidence="2 3">NIH1002</strain>
    </source>
</reference>
<dbReference type="Proteomes" id="UP001304243">
    <property type="component" value="Unassembled WGS sequence"/>
</dbReference>
<evidence type="ECO:0000313" key="3">
    <source>
        <dbReference type="Proteomes" id="UP001304243"/>
    </source>
</evidence>
<dbReference type="GeneID" id="89953514"/>
<dbReference type="PANTHER" id="PTHR45786:SF74">
    <property type="entry name" value="ATP-DEPENDENT DNA HELICASE"/>
    <property type="match status" value="1"/>
</dbReference>
<sequence>MQFYVHRLQVRSNAGMLHYFGRLLLHQYVVDMYVKVEHRRLEYLRNNQGSLRTELYSGLTDAAVPDSTISTEEIGKQIILPSSPTGSPRSMQQLYQDSMAMVSSLGKPSYFITFTCNPNWPEIVNELRNGGLSPTDNRPDLCARVFDMKLKELISDIKTKPYIFGNVIGFYSCR</sequence>
<dbReference type="EMBL" id="JASEJX010000012">
    <property type="protein sequence ID" value="KAK4519591.1"/>
    <property type="molecule type" value="Genomic_DNA"/>
</dbReference>
<dbReference type="PANTHER" id="PTHR45786">
    <property type="entry name" value="DNA BINDING PROTEIN-LIKE"/>
    <property type="match status" value="1"/>
</dbReference>
<dbReference type="RefSeq" id="XP_064686257.1">
    <property type="nucleotide sequence ID" value="XM_064829055.1"/>
</dbReference>
<evidence type="ECO:0000313" key="2">
    <source>
        <dbReference type="EMBL" id="KAK4519591.1"/>
    </source>
</evidence>
<evidence type="ECO:0000259" key="1">
    <source>
        <dbReference type="Pfam" id="PF14214"/>
    </source>
</evidence>
<accession>A0AAN7I3B8</accession>